<evidence type="ECO:0000256" key="1">
    <source>
        <dbReference type="SAM" id="SignalP"/>
    </source>
</evidence>
<protein>
    <submittedName>
        <fullName evidence="2">Uncharacterized protein</fullName>
    </submittedName>
</protein>
<dbReference type="STRING" id="1442368.A0A0D2FFW1"/>
<accession>A0A0D2FFW1</accession>
<keyword evidence="1" id="KW-0732">Signal</keyword>
<dbReference type="AlphaFoldDB" id="A0A0D2FFW1"/>
<dbReference type="HOGENOM" id="CLU_062467_0_0_1"/>
<keyword evidence="3" id="KW-1185">Reference proteome</keyword>
<dbReference type="EMBL" id="KN846969">
    <property type="protein sequence ID" value="KIW85582.1"/>
    <property type="molecule type" value="Genomic_DNA"/>
</dbReference>
<dbReference type="GeneID" id="25300464"/>
<gene>
    <name evidence="2" type="ORF">Z517_00974</name>
</gene>
<organism evidence="2 3">
    <name type="scientific">Fonsecaea pedrosoi CBS 271.37</name>
    <dbReference type="NCBI Taxonomy" id="1442368"/>
    <lineage>
        <taxon>Eukaryota</taxon>
        <taxon>Fungi</taxon>
        <taxon>Dikarya</taxon>
        <taxon>Ascomycota</taxon>
        <taxon>Pezizomycotina</taxon>
        <taxon>Eurotiomycetes</taxon>
        <taxon>Chaetothyriomycetidae</taxon>
        <taxon>Chaetothyriales</taxon>
        <taxon>Herpotrichiellaceae</taxon>
        <taxon>Fonsecaea</taxon>
    </lineage>
</organism>
<reference evidence="2 3" key="1">
    <citation type="submission" date="2015-01" db="EMBL/GenBank/DDBJ databases">
        <title>The Genome Sequence of Fonsecaea pedrosoi CBS 271.37.</title>
        <authorList>
            <consortium name="The Broad Institute Genomics Platform"/>
            <person name="Cuomo C."/>
            <person name="de Hoog S."/>
            <person name="Gorbushina A."/>
            <person name="Stielow B."/>
            <person name="Teixiera M."/>
            <person name="Abouelleil A."/>
            <person name="Chapman S.B."/>
            <person name="Priest M."/>
            <person name="Young S.K."/>
            <person name="Wortman J."/>
            <person name="Nusbaum C."/>
            <person name="Birren B."/>
        </authorList>
    </citation>
    <scope>NUCLEOTIDE SEQUENCE [LARGE SCALE GENOMIC DNA]</scope>
    <source>
        <strain evidence="2 3">CBS 271.37</strain>
    </source>
</reference>
<dbReference type="RefSeq" id="XP_013289390.1">
    <property type="nucleotide sequence ID" value="XM_013433936.1"/>
</dbReference>
<feature type="signal peptide" evidence="1">
    <location>
        <begin position="1"/>
        <end position="32"/>
    </location>
</feature>
<evidence type="ECO:0000313" key="2">
    <source>
        <dbReference type="EMBL" id="KIW85582.1"/>
    </source>
</evidence>
<sequence>MSPACGRRGSLPYRNIWALAICLSLLVHHTSSQLVGCDVLDCNGGADNECTLGNTTSSFIGTASFNSSLSPNNAPLTWTVGASSSNASGITFTKNFYLGAPPSMNLASPAGFAGCALFFEGIARSLPLNGVTEYGTVTCSQTLQDVCVNDLLAQAKKQVQTLGSTNNLDNGAVCTALQTTMEANPPQSCQTIATVTWGTIVPKEITGSQSPVGAPIAQTTCHPSSSVSSGSKYNIALIETQTVTSEDVSSDIAPFFYSITPVLTVFYKPSTSSGSENLALPEAHLTCVKVVEDSTLSQQVGNAAPTTGLPRSLMALVLSALSILALL</sequence>
<dbReference type="Proteomes" id="UP000053029">
    <property type="component" value="Unassembled WGS sequence"/>
</dbReference>
<dbReference type="OrthoDB" id="4154404at2759"/>
<proteinExistence type="predicted"/>
<evidence type="ECO:0000313" key="3">
    <source>
        <dbReference type="Proteomes" id="UP000053029"/>
    </source>
</evidence>
<feature type="chain" id="PRO_5002257604" evidence="1">
    <location>
        <begin position="33"/>
        <end position="327"/>
    </location>
</feature>
<dbReference type="VEuPathDB" id="FungiDB:Z517_00974"/>
<name>A0A0D2FFW1_9EURO</name>